<evidence type="ECO:0000259" key="3">
    <source>
        <dbReference type="Pfam" id="PF10988"/>
    </source>
</evidence>
<dbReference type="RefSeq" id="WP_093096360.1">
    <property type="nucleotide sequence ID" value="NZ_BJXH01000005.1"/>
</dbReference>
<dbReference type="Pfam" id="PF10988">
    <property type="entry name" value="DUF2807"/>
    <property type="match status" value="1"/>
</dbReference>
<evidence type="ECO:0000256" key="2">
    <source>
        <dbReference type="SAM" id="SignalP"/>
    </source>
</evidence>
<evidence type="ECO:0000313" key="5">
    <source>
        <dbReference type="Proteomes" id="UP000321676"/>
    </source>
</evidence>
<keyword evidence="5" id="KW-1185">Reference proteome</keyword>
<feature type="signal peptide" evidence="2">
    <location>
        <begin position="1"/>
        <end position="18"/>
    </location>
</feature>
<reference evidence="4 5" key="1">
    <citation type="submission" date="2019-07" db="EMBL/GenBank/DDBJ databases">
        <title>Whole genome shotgun sequence of Sphingobacterium mizutaii NBRC 14946.</title>
        <authorList>
            <person name="Hosoyama A."/>
            <person name="Uohara A."/>
            <person name="Ohji S."/>
            <person name="Ichikawa N."/>
        </authorList>
    </citation>
    <scope>NUCLEOTIDE SEQUENCE [LARGE SCALE GENOMIC DNA]</scope>
    <source>
        <strain evidence="4 5">NBRC 14946</strain>
    </source>
</reference>
<evidence type="ECO:0000256" key="1">
    <source>
        <dbReference type="SAM" id="MobiDB-lite"/>
    </source>
</evidence>
<feature type="domain" description="Putative auto-transporter adhesin head GIN" evidence="3">
    <location>
        <begin position="30"/>
        <end position="232"/>
    </location>
</feature>
<protein>
    <recommendedName>
        <fullName evidence="3">Putative auto-transporter adhesin head GIN domain-containing protein</fullName>
    </recommendedName>
</protein>
<feature type="chain" id="PRO_5045041753" description="Putative auto-transporter adhesin head GIN domain-containing protein" evidence="2">
    <location>
        <begin position="19"/>
        <end position="248"/>
    </location>
</feature>
<dbReference type="InterPro" id="IPR021255">
    <property type="entry name" value="DUF2807"/>
</dbReference>
<comment type="caution">
    <text evidence="4">The sequence shown here is derived from an EMBL/GenBank/DDBJ whole genome shotgun (WGS) entry which is preliminary data.</text>
</comment>
<dbReference type="Gene3D" id="2.160.20.120">
    <property type="match status" value="1"/>
</dbReference>
<name>A0ABQ0W091_9SPHI</name>
<dbReference type="EMBL" id="BJXH01000005">
    <property type="protein sequence ID" value="GEM67337.1"/>
    <property type="molecule type" value="Genomic_DNA"/>
</dbReference>
<feature type="region of interest" description="Disordered" evidence="1">
    <location>
        <begin position="225"/>
        <end position="248"/>
    </location>
</feature>
<feature type="compositionally biased region" description="Polar residues" evidence="1">
    <location>
        <begin position="231"/>
        <end position="248"/>
    </location>
</feature>
<sequence>MKITLTVIMLAFISLAHAQHHETRKIGNISGISVASGIQTKFIKSSKNEVVVDVSRQDLLNKIETVVKAGNLQIRVKRGSNIRGNNSLKVTVYSNSSIESIAVSSAGTLEILDPISVNNFSADMSSAGKLKTGKVEATSSEINLSSAGKMSGELKTEKLAINASSSGELTLSGMAKQTTVNMSSNGKAFLQSFKTSNLTVNGSSGAGLKINVSNELTANVSSGAKVEYSGNPKSKSVNHSSGGSVSQL</sequence>
<dbReference type="Proteomes" id="UP000321676">
    <property type="component" value="Unassembled WGS sequence"/>
</dbReference>
<gene>
    <name evidence="4" type="ORF">SMI01S_09430</name>
</gene>
<evidence type="ECO:0000313" key="4">
    <source>
        <dbReference type="EMBL" id="GEM67337.1"/>
    </source>
</evidence>
<proteinExistence type="predicted"/>
<accession>A0ABQ0W091</accession>
<organism evidence="4 5">
    <name type="scientific">Sphingobacterium mizutaii NBRC 14946 = DSM 11724</name>
    <dbReference type="NCBI Taxonomy" id="1220576"/>
    <lineage>
        <taxon>Bacteria</taxon>
        <taxon>Pseudomonadati</taxon>
        <taxon>Bacteroidota</taxon>
        <taxon>Sphingobacteriia</taxon>
        <taxon>Sphingobacteriales</taxon>
        <taxon>Sphingobacteriaceae</taxon>
        <taxon>Sphingobacterium</taxon>
    </lineage>
</organism>
<keyword evidence="2" id="KW-0732">Signal</keyword>